<protein>
    <recommendedName>
        <fullName evidence="2">Alpha/beta hydrolase fold-3 domain-containing protein</fullName>
    </recommendedName>
</protein>
<evidence type="ECO:0000313" key="1">
    <source>
        <dbReference type="EMBL" id="SVB66746.1"/>
    </source>
</evidence>
<reference evidence="1" key="1">
    <citation type="submission" date="2018-05" db="EMBL/GenBank/DDBJ databases">
        <authorList>
            <person name="Lanie J.A."/>
            <person name="Ng W.-L."/>
            <person name="Kazmierczak K.M."/>
            <person name="Andrzejewski T.M."/>
            <person name="Davidsen T.M."/>
            <person name="Wayne K.J."/>
            <person name="Tettelin H."/>
            <person name="Glass J.I."/>
            <person name="Rusch D."/>
            <person name="Podicherti R."/>
            <person name="Tsui H.-C.T."/>
            <person name="Winkler M.E."/>
        </authorList>
    </citation>
    <scope>NUCLEOTIDE SEQUENCE</scope>
</reference>
<dbReference type="EMBL" id="UINC01051974">
    <property type="protein sequence ID" value="SVB66746.1"/>
    <property type="molecule type" value="Genomic_DNA"/>
</dbReference>
<feature type="non-terminal residue" evidence="1">
    <location>
        <position position="30"/>
    </location>
</feature>
<accession>A0A382FUI0</accession>
<dbReference type="AlphaFoldDB" id="A0A382FUI0"/>
<name>A0A382FUI0_9ZZZZ</name>
<gene>
    <name evidence="1" type="ORF">METZ01_LOCUS219600</name>
</gene>
<organism evidence="1">
    <name type="scientific">marine metagenome</name>
    <dbReference type="NCBI Taxonomy" id="408172"/>
    <lineage>
        <taxon>unclassified sequences</taxon>
        <taxon>metagenomes</taxon>
        <taxon>ecological metagenomes</taxon>
    </lineage>
</organism>
<evidence type="ECO:0008006" key="2">
    <source>
        <dbReference type="Google" id="ProtNLM"/>
    </source>
</evidence>
<sequence>MFVHGGGWLEGDRFQLKGYGILLARLGFVC</sequence>
<proteinExistence type="predicted"/>